<dbReference type="EMBL" id="JAGJCB010000020">
    <property type="protein sequence ID" value="MBP0905323.1"/>
    <property type="molecule type" value="Genomic_DNA"/>
</dbReference>
<reference evidence="3 4" key="1">
    <citation type="submission" date="2021-04" db="EMBL/GenBank/DDBJ databases">
        <title>Mariniflexile gromovii gen. nov., sp. nov., a gliding bacterium isolated from the sea urchin Strongylocentrotus intermedius.</title>
        <authorList>
            <person name="Ko S."/>
            <person name="Le V."/>
            <person name="Ahn C.-Y."/>
            <person name="Oh H.-M."/>
        </authorList>
    </citation>
    <scope>NUCLEOTIDE SEQUENCE [LARGE SCALE GENOMIC DNA]</scope>
    <source>
        <strain evidence="3 4">KCTC 12570</strain>
    </source>
</reference>
<evidence type="ECO:0000259" key="1">
    <source>
        <dbReference type="Pfam" id="PF18739"/>
    </source>
</evidence>
<gene>
    <name evidence="3" type="ORF">J8H85_15935</name>
</gene>
<accession>A0ABS4BY60</accession>
<evidence type="ECO:0008006" key="5">
    <source>
        <dbReference type="Google" id="ProtNLM"/>
    </source>
</evidence>
<dbReference type="Pfam" id="PF18739">
    <property type="entry name" value="HEPN_Apea"/>
    <property type="match status" value="1"/>
</dbReference>
<dbReference type="RefSeq" id="WP_209656261.1">
    <property type="nucleotide sequence ID" value="NZ_JAGJCB010000020.1"/>
</dbReference>
<evidence type="ECO:0000313" key="4">
    <source>
        <dbReference type="Proteomes" id="UP000670776"/>
    </source>
</evidence>
<comment type="caution">
    <text evidence="3">The sequence shown here is derived from an EMBL/GenBank/DDBJ whole genome shotgun (WGS) entry which is preliminary data.</text>
</comment>
<keyword evidence="4" id="KW-1185">Reference proteome</keyword>
<dbReference type="InterPro" id="IPR041223">
    <property type="entry name" value="ApeA_NTD"/>
</dbReference>
<dbReference type="Pfam" id="PF18862">
    <property type="entry name" value="ApeA_NTD1"/>
    <property type="match status" value="1"/>
</dbReference>
<feature type="domain" description="Apea-like HEPN" evidence="1">
    <location>
        <begin position="318"/>
        <end position="451"/>
    </location>
</feature>
<sequence>MKENFKIIGEWFLPNQKNRIHGTLNYEKNGKTTLELYGSLTSDNIPELETHEIILGISSKNKELTLSGCYMTNYESATFVRGKEGAKSSVTYLISYIFIGIHVSRNDELIFDNISSEIFNLYQWLGISGFKKNELYSKKIKNNEYCIEYKLPESIEFEIDKTYSGKFSFSVNYLGFSNHHGNQQISQQVQFQICSKNEINFLELIKKVNRFKNFLLLALYRNTSILSLKLKGESHKEILADGRQFKKRIELFFSTFHSENYDRPISFREMIFSYQDIDYKFPELIKNWYSNYDLLEPAFNLLFEQFYQVSKFNENSFLNLAQSAETFHARIHNHTKIPREKYKIMKKEILKTTDYKYHKWLNEQFNFGNNLNLHLRLKEITEKYSNDVIDEIISDKDEFIFQVKHSRNYYTHYSNSSKRNALKESDLNYLSEKLKLLLVCAFLMESGFKKKELSTLLDNVKWILFNHLANWSKKNE</sequence>
<organism evidence="3 4">
    <name type="scientific">Mariniflexile gromovii</name>
    <dbReference type="NCBI Taxonomy" id="362523"/>
    <lineage>
        <taxon>Bacteria</taxon>
        <taxon>Pseudomonadati</taxon>
        <taxon>Bacteroidota</taxon>
        <taxon>Flavobacteriia</taxon>
        <taxon>Flavobacteriales</taxon>
        <taxon>Flavobacteriaceae</taxon>
        <taxon>Mariniflexile</taxon>
    </lineage>
</organism>
<protein>
    <recommendedName>
        <fullName evidence="5">ApeA N-terminal domain-containing protein</fullName>
    </recommendedName>
</protein>
<evidence type="ECO:0000313" key="3">
    <source>
        <dbReference type="EMBL" id="MBP0905323.1"/>
    </source>
</evidence>
<name>A0ABS4BY60_9FLAO</name>
<dbReference type="Proteomes" id="UP000670776">
    <property type="component" value="Unassembled WGS sequence"/>
</dbReference>
<proteinExistence type="predicted"/>
<dbReference type="InterPro" id="IPR041229">
    <property type="entry name" value="HEPN_Apea"/>
</dbReference>
<feature type="domain" description="ApeA N-terminal" evidence="2">
    <location>
        <begin position="6"/>
        <end position="288"/>
    </location>
</feature>
<evidence type="ECO:0000259" key="2">
    <source>
        <dbReference type="Pfam" id="PF18862"/>
    </source>
</evidence>